<evidence type="ECO:0008006" key="9">
    <source>
        <dbReference type="Google" id="ProtNLM"/>
    </source>
</evidence>
<feature type="non-terminal residue" evidence="7">
    <location>
        <position position="1"/>
    </location>
</feature>
<dbReference type="GO" id="GO:0046872">
    <property type="term" value="F:metal ion binding"/>
    <property type="evidence" value="ECO:0007669"/>
    <property type="project" value="UniProtKB-KW"/>
</dbReference>
<proteinExistence type="predicted"/>
<keyword evidence="5" id="KW-0862">Zinc</keyword>
<evidence type="ECO:0000256" key="6">
    <source>
        <dbReference type="SAM" id="Phobius"/>
    </source>
</evidence>
<reference evidence="7" key="1">
    <citation type="journal article" date="2020" name="Stud. Mycol.">
        <title>101 Dothideomycetes genomes: a test case for predicting lifestyles and emergence of pathogens.</title>
        <authorList>
            <person name="Haridas S."/>
            <person name="Albert R."/>
            <person name="Binder M."/>
            <person name="Bloem J."/>
            <person name="Labutti K."/>
            <person name="Salamov A."/>
            <person name="Andreopoulos B."/>
            <person name="Baker S."/>
            <person name="Barry K."/>
            <person name="Bills G."/>
            <person name="Bluhm B."/>
            <person name="Cannon C."/>
            <person name="Castanera R."/>
            <person name="Culley D."/>
            <person name="Daum C."/>
            <person name="Ezra D."/>
            <person name="Gonzalez J."/>
            <person name="Henrissat B."/>
            <person name="Kuo A."/>
            <person name="Liang C."/>
            <person name="Lipzen A."/>
            <person name="Lutzoni F."/>
            <person name="Magnuson J."/>
            <person name="Mondo S."/>
            <person name="Nolan M."/>
            <person name="Ohm R."/>
            <person name="Pangilinan J."/>
            <person name="Park H.-J."/>
            <person name="Ramirez L."/>
            <person name="Alfaro M."/>
            <person name="Sun H."/>
            <person name="Tritt A."/>
            <person name="Yoshinaga Y."/>
            <person name="Zwiers L.-H."/>
            <person name="Turgeon B."/>
            <person name="Goodwin S."/>
            <person name="Spatafora J."/>
            <person name="Crous P."/>
            <person name="Grigoriev I."/>
        </authorList>
    </citation>
    <scope>NUCLEOTIDE SEQUENCE</scope>
    <source>
        <strain evidence="7">CBS 107.79</strain>
    </source>
</reference>
<dbReference type="GO" id="GO:0006882">
    <property type="term" value="P:intracellular zinc ion homeostasis"/>
    <property type="evidence" value="ECO:0007669"/>
    <property type="project" value="TreeGrafter"/>
</dbReference>
<dbReference type="PANTHER" id="PTHR20855:SF130">
    <property type="entry name" value="HAEMOLYSIN-III FAMILY PROTEIN"/>
    <property type="match status" value="1"/>
</dbReference>
<keyword evidence="8" id="KW-1185">Reference proteome</keyword>
<feature type="binding site" evidence="5">
    <location>
        <position position="139"/>
    </location>
    <ligand>
        <name>Zn(2+)</name>
        <dbReference type="ChEBI" id="CHEBI:29105"/>
    </ligand>
</feature>
<dbReference type="Pfam" id="PF03006">
    <property type="entry name" value="HlyIII"/>
    <property type="match status" value="1"/>
</dbReference>
<keyword evidence="2 6" id="KW-0812">Transmembrane</keyword>
<keyword evidence="4 6" id="KW-0472">Membrane</keyword>
<feature type="transmembrane region" description="Helical" evidence="6">
    <location>
        <begin position="6"/>
        <end position="24"/>
    </location>
</feature>
<keyword evidence="3 6" id="KW-1133">Transmembrane helix</keyword>
<accession>A0A6A5VUV7</accession>
<organism evidence="7 8">
    <name type="scientific">Bimuria novae-zelandiae CBS 107.79</name>
    <dbReference type="NCBI Taxonomy" id="1447943"/>
    <lineage>
        <taxon>Eukaryota</taxon>
        <taxon>Fungi</taxon>
        <taxon>Dikarya</taxon>
        <taxon>Ascomycota</taxon>
        <taxon>Pezizomycotina</taxon>
        <taxon>Dothideomycetes</taxon>
        <taxon>Pleosporomycetidae</taxon>
        <taxon>Pleosporales</taxon>
        <taxon>Massarineae</taxon>
        <taxon>Didymosphaeriaceae</taxon>
        <taxon>Bimuria</taxon>
    </lineage>
</organism>
<sequence length="157" mass="17457">LKLDYLGIILNVSATCLTSSWFGFKHDCHVATTYISLTLGLSVIIVFLFLKPGADGASAAVWRSLVIADLMATEYTPLIHAYILRGAEALEYFPWRAAAKMVSVDIIGVLFYITRFPESRFPDTFDIWISSGAGHQIFHASVIIGRVIYLRGLRELT</sequence>
<evidence type="ECO:0000256" key="5">
    <source>
        <dbReference type="PIRSR" id="PIRSR604254-1"/>
    </source>
</evidence>
<evidence type="ECO:0000256" key="4">
    <source>
        <dbReference type="ARBA" id="ARBA00023136"/>
    </source>
</evidence>
<name>A0A6A5VUV7_9PLEO</name>
<evidence type="ECO:0000256" key="3">
    <source>
        <dbReference type="ARBA" id="ARBA00022989"/>
    </source>
</evidence>
<dbReference type="GO" id="GO:0038023">
    <property type="term" value="F:signaling receptor activity"/>
    <property type="evidence" value="ECO:0007669"/>
    <property type="project" value="TreeGrafter"/>
</dbReference>
<dbReference type="GO" id="GO:0016020">
    <property type="term" value="C:membrane"/>
    <property type="evidence" value="ECO:0007669"/>
    <property type="project" value="UniProtKB-SubCell"/>
</dbReference>
<dbReference type="PANTHER" id="PTHR20855">
    <property type="entry name" value="ADIPOR/PROGESTIN RECEPTOR-RELATED"/>
    <property type="match status" value="1"/>
</dbReference>
<dbReference type="InterPro" id="IPR004254">
    <property type="entry name" value="AdipoR/HlyIII-related"/>
</dbReference>
<evidence type="ECO:0000313" key="8">
    <source>
        <dbReference type="Proteomes" id="UP000800036"/>
    </source>
</evidence>
<dbReference type="AlphaFoldDB" id="A0A6A5VUV7"/>
<dbReference type="EMBL" id="ML976656">
    <property type="protein sequence ID" value="KAF1980369.1"/>
    <property type="molecule type" value="Genomic_DNA"/>
</dbReference>
<comment type="subcellular location">
    <subcellularLocation>
        <location evidence="1">Membrane</location>
        <topology evidence="1">Multi-pass membrane protein</topology>
    </subcellularLocation>
</comment>
<evidence type="ECO:0000256" key="2">
    <source>
        <dbReference type="ARBA" id="ARBA00022692"/>
    </source>
</evidence>
<gene>
    <name evidence="7" type="ORF">BU23DRAFT_443832</name>
</gene>
<feature type="binding site" evidence="5">
    <location>
        <position position="135"/>
    </location>
    <ligand>
        <name>Zn(2+)</name>
        <dbReference type="ChEBI" id="CHEBI:29105"/>
    </ligand>
</feature>
<evidence type="ECO:0000256" key="1">
    <source>
        <dbReference type="ARBA" id="ARBA00004141"/>
    </source>
</evidence>
<keyword evidence="5" id="KW-0479">Metal-binding</keyword>
<dbReference type="OrthoDB" id="529367at2759"/>
<dbReference type="Proteomes" id="UP000800036">
    <property type="component" value="Unassembled WGS sequence"/>
</dbReference>
<protein>
    <recommendedName>
        <fullName evidence="9">Hly-III related protein</fullName>
    </recommendedName>
</protein>
<feature type="transmembrane region" description="Helical" evidence="6">
    <location>
        <begin position="31"/>
        <end position="50"/>
    </location>
</feature>
<evidence type="ECO:0000313" key="7">
    <source>
        <dbReference type="EMBL" id="KAF1980369.1"/>
    </source>
</evidence>